<dbReference type="InterPro" id="IPR017972">
    <property type="entry name" value="Cyt_P450_CS"/>
</dbReference>
<keyword evidence="4" id="KW-0560">Oxidoreductase</keyword>
<accession>A0A6J7LFC4</accession>
<evidence type="ECO:0000256" key="4">
    <source>
        <dbReference type="ARBA" id="ARBA00023002"/>
    </source>
</evidence>
<keyword evidence="3" id="KW-0479">Metal-binding</keyword>
<keyword evidence="5" id="KW-0408">Iron</keyword>
<evidence type="ECO:0000256" key="1">
    <source>
        <dbReference type="ARBA" id="ARBA00010617"/>
    </source>
</evidence>
<dbReference type="PRINTS" id="PR00359">
    <property type="entry name" value="BP450"/>
</dbReference>
<keyword evidence="6" id="KW-0503">Monooxygenase</keyword>
<sequence length="360" mass="39888">MWLVAGYANANAMLRNPMVDRVFRDRLPESEWATFNWLNSSAALDAPRVDHVRMRRAMAGWFARGSITSLSPLIERVCNELLDEMAVRSGQGEEVDLVGHYAEPLPIRVISELLGVPQELRADVRAWSVAMVALFEVDRGSDQEVAGRIATNALAERFAELTAERRARPTGDLISAMVEKGPDTLSDREVVANAVLLFNGGTGAVINALGTGLLQLLSRPKSRELYCSDPQRLGESAVEEFLRFDAPLQLFERTALEGLEFQGLRIQQGERIGLLLGAANRDPAEFMEPDSFDIRRDPNPHLTFSAGAHFCLGAPLARREMQIALPLLFTRFPELRISSDPVPEHGFVVRGYARIPVTVD</sequence>
<dbReference type="CDD" id="cd20625">
    <property type="entry name" value="CYP164-like"/>
    <property type="match status" value="1"/>
</dbReference>
<dbReference type="PANTHER" id="PTHR46696">
    <property type="entry name" value="P450, PUTATIVE (EUROFUNG)-RELATED"/>
    <property type="match status" value="1"/>
</dbReference>
<evidence type="ECO:0000256" key="2">
    <source>
        <dbReference type="ARBA" id="ARBA00022617"/>
    </source>
</evidence>
<keyword evidence="2" id="KW-0349">Heme</keyword>
<dbReference type="Pfam" id="PF00067">
    <property type="entry name" value="p450"/>
    <property type="match status" value="1"/>
</dbReference>
<organism evidence="7">
    <name type="scientific">freshwater metagenome</name>
    <dbReference type="NCBI Taxonomy" id="449393"/>
    <lineage>
        <taxon>unclassified sequences</taxon>
        <taxon>metagenomes</taxon>
        <taxon>ecological metagenomes</taxon>
    </lineage>
</organism>
<name>A0A6J7LFC4_9ZZZZ</name>
<proteinExistence type="inferred from homology"/>
<dbReference type="GO" id="GO:0020037">
    <property type="term" value="F:heme binding"/>
    <property type="evidence" value="ECO:0007669"/>
    <property type="project" value="InterPro"/>
</dbReference>
<evidence type="ECO:0000256" key="5">
    <source>
        <dbReference type="ARBA" id="ARBA00023004"/>
    </source>
</evidence>
<dbReference type="GO" id="GO:0004497">
    <property type="term" value="F:monooxygenase activity"/>
    <property type="evidence" value="ECO:0007669"/>
    <property type="project" value="UniProtKB-KW"/>
</dbReference>
<dbReference type="GO" id="GO:0016705">
    <property type="term" value="F:oxidoreductase activity, acting on paired donors, with incorporation or reduction of molecular oxygen"/>
    <property type="evidence" value="ECO:0007669"/>
    <property type="project" value="InterPro"/>
</dbReference>
<dbReference type="InterPro" id="IPR036396">
    <property type="entry name" value="Cyt_P450_sf"/>
</dbReference>
<dbReference type="InterPro" id="IPR002397">
    <property type="entry name" value="Cyt_P450_B"/>
</dbReference>
<dbReference type="GO" id="GO:0005506">
    <property type="term" value="F:iron ion binding"/>
    <property type="evidence" value="ECO:0007669"/>
    <property type="project" value="InterPro"/>
</dbReference>
<dbReference type="PANTHER" id="PTHR46696:SF1">
    <property type="entry name" value="CYTOCHROME P450 YJIB-RELATED"/>
    <property type="match status" value="1"/>
</dbReference>
<dbReference type="FunFam" id="1.10.630.10:FF:000018">
    <property type="entry name" value="Cytochrome P450 monooxygenase"/>
    <property type="match status" value="1"/>
</dbReference>
<dbReference type="PROSITE" id="PS00086">
    <property type="entry name" value="CYTOCHROME_P450"/>
    <property type="match status" value="1"/>
</dbReference>
<dbReference type="Gene3D" id="1.10.630.10">
    <property type="entry name" value="Cytochrome P450"/>
    <property type="match status" value="1"/>
</dbReference>
<gene>
    <name evidence="7" type="ORF">UFOPK3772_02511</name>
</gene>
<evidence type="ECO:0000313" key="7">
    <source>
        <dbReference type="EMBL" id="CAB4964444.1"/>
    </source>
</evidence>
<dbReference type="AlphaFoldDB" id="A0A6J7LFC4"/>
<dbReference type="EMBL" id="CAFBNE010000098">
    <property type="protein sequence ID" value="CAB4964444.1"/>
    <property type="molecule type" value="Genomic_DNA"/>
</dbReference>
<reference evidence="7" key="1">
    <citation type="submission" date="2020-05" db="EMBL/GenBank/DDBJ databases">
        <authorList>
            <person name="Chiriac C."/>
            <person name="Salcher M."/>
            <person name="Ghai R."/>
            <person name="Kavagutti S V."/>
        </authorList>
    </citation>
    <scope>NUCLEOTIDE SEQUENCE</scope>
</reference>
<comment type="similarity">
    <text evidence="1">Belongs to the cytochrome P450 family.</text>
</comment>
<dbReference type="InterPro" id="IPR001128">
    <property type="entry name" value="Cyt_P450"/>
</dbReference>
<dbReference type="SUPFAM" id="SSF48264">
    <property type="entry name" value="Cytochrome P450"/>
    <property type="match status" value="1"/>
</dbReference>
<protein>
    <submittedName>
        <fullName evidence="7">Unannotated protein</fullName>
    </submittedName>
</protein>
<evidence type="ECO:0000256" key="6">
    <source>
        <dbReference type="ARBA" id="ARBA00023033"/>
    </source>
</evidence>
<evidence type="ECO:0000256" key="3">
    <source>
        <dbReference type="ARBA" id="ARBA00022723"/>
    </source>
</evidence>